<dbReference type="InterPro" id="IPR036388">
    <property type="entry name" value="WH-like_DNA-bd_sf"/>
</dbReference>
<evidence type="ECO:0000256" key="1">
    <source>
        <dbReference type="ARBA" id="ARBA00001947"/>
    </source>
</evidence>
<dbReference type="CDD" id="cd07722">
    <property type="entry name" value="LACTB2-like_MBL-fold"/>
    <property type="match status" value="1"/>
</dbReference>
<name>A0A9P8W0M9_9HYPO</name>
<evidence type="ECO:0000256" key="2">
    <source>
        <dbReference type="ARBA" id="ARBA00005179"/>
    </source>
</evidence>
<accession>A0A9P8W0M9</accession>
<evidence type="ECO:0000313" key="9">
    <source>
        <dbReference type="Proteomes" id="UP000777438"/>
    </source>
</evidence>
<proteinExistence type="inferred from homology"/>
<dbReference type="GO" id="GO:0046872">
    <property type="term" value="F:metal ion binding"/>
    <property type="evidence" value="ECO:0007669"/>
    <property type="project" value="UniProtKB-KW"/>
</dbReference>
<evidence type="ECO:0000256" key="4">
    <source>
        <dbReference type="ARBA" id="ARBA00022723"/>
    </source>
</evidence>
<keyword evidence="4" id="KW-0479">Metal-binding</keyword>
<sequence length="309" mass="34515">MARDPIKLNGTVWKDWLSSQEASVPHLADVEDVTERVTRILGGNPGSMQLQGTNTYLVGSGSDKILIDTGEGKPLWIENVIKLLEERDIDIIYVLLTHWHGDHTQGVPDLIAYNPAYTDRIYKNNPDPGQLPIADGQVFAVKGATIRAVHTPGHATDHMCFLLEEENALFTGDNILGHGYSVEEDLGEYLRSLKKTKSLKCAKGYPAHGIKIENLPAKIEQYIRHKEFREQQVLEALPSRKNGGGVTVPDLLKRLHGDLSAEVMELALEPFINQVLWKLAEEKRVGFARVRGNRQWFLKERGTRVAASA</sequence>
<dbReference type="Gene3D" id="1.10.10.10">
    <property type="entry name" value="Winged helix-like DNA-binding domain superfamily/Winged helix DNA-binding domain"/>
    <property type="match status" value="1"/>
</dbReference>
<feature type="domain" description="Metallo-beta-lactamase" evidence="7">
    <location>
        <begin position="52"/>
        <end position="208"/>
    </location>
</feature>
<dbReference type="InterPro" id="IPR036866">
    <property type="entry name" value="RibonucZ/Hydroxyglut_hydro"/>
</dbReference>
<reference evidence="8 9" key="1">
    <citation type="journal article" date="2021" name="Nat. Commun.">
        <title>Genetic determinants of endophytism in the Arabidopsis root mycobiome.</title>
        <authorList>
            <person name="Mesny F."/>
            <person name="Miyauchi S."/>
            <person name="Thiergart T."/>
            <person name="Pickel B."/>
            <person name="Atanasova L."/>
            <person name="Karlsson M."/>
            <person name="Huettel B."/>
            <person name="Barry K.W."/>
            <person name="Haridas S."/>
            <person name="Chen C."/>
            <person name="Bauer D."/>
            <person name="Andreopoulos W."/>
            <person name="Pangilinan J."/>
            <person name="LaButti K."/>
            <person name="Riley R."/>
            <person name="Lipzen A."/>
            <person name="Clum A."/>
            <person name="Drula E."/>
            <person name="Henrissat B."/>
            <person name="Kohler A."/>
            <person name="Grigoriev I.V."/>
            <person name="Martin F.M."/>
            <person name="Hacquard S."/>
        </authorList>
    </citation>
    <scope>NUCLEOTIDE SEQUENCE [LARGE SCALE GENOMIC DNA]</scope>
    <source>
        <strain evidence="8 9">MPI-CAGE-CH-0241</strain>
    </source>
</reference>
<evidence type="ECO:0000313" key="8">
    <source>
        <dbReference type="EMBL" id="KAH6884204.1"/>
    </source>
</evidence>
<keyword evidence="9" id="KW-1185">Reference proteome</keyword>
<dbReference type="PANTHER" id="PTHR23131">
    <property type="entry name" value="ENDORIBONUCLEASE LACTB2"/>
    <property type="match status" value="1"/>
</dbReference>
<dbReference type="SUPFAM" id="SSF56281">
    <property type="entry name" value="Metallo-hydrolase/oxidoreductase"/>
    <property type="match status" value="1"/>
</dbReference>
<comment type="pathway">
    <text evidence="2">Secondary metabolite biosynthesis.</text>
</comment>
<evidence type="ECO:0000256" key="5">
    <source>
        <dbReference type="ARBA" id="ARBA00022801"/>
    </source>
</evidence>
<dbReference type="Proteomes" id="UP000777438">
    <property type="component" value="Unassembled WGS sequence"/>
</dbReference>
<dbReference type="Pfam" id="PF00753">
    <property type="entry name" value="Lactamase_B"/>
    <property type="match status" value="1"/>
</dbReference>
<evidence type="ECO:0000256" key="6">
    <source>
        <dbReference type="ARBA" id="ARBA00022833"/>
    </source>
</evidence>
<protein>
    <submittedName>
        <fullName evidence="8">Metallo-beta-lactamase superfamily protein</fullName>
    </submittedName>
</protein>
<dbReference type="OrthoDB" id="17458at2759"/>
<organism evidence="8 9">
    <name type="scientific">Thelonectria olida</name>
    <dbReference type="NCBI Taxonomy" id="1576542"/>
    <lineage>
        <taxon>Eukaryota</taxon>
        <taxon>Fungi</taxon>
        <taxon>Dikarya</taxon>
        <taxon>Ascomycota</taxon>
        <taxon>Pezizomycotina</taxon>
        <taxon>Sordariomycetes</taxon>
        <taxon>Hypocreomycetidae</taxon>
        <taxon>Hypocreales</taxon>
        <taxon>Nectriaceae</taxon>
        <taxon>Thelonectria</taxon>
    </lineage>
</organism>
<keyword evidence="5" id="KW-0378">Hydrolase</keyword>
<comment type="caution">
    <text evidence="8">The sequence shown here is derived from an EMBL/GenBank/DDBJ whole genome shotgun (WGS) entry which is preliminary data.</text>
</comment>
<keyword evidence="6" id="KW-0862">Zinc</keyword>
<dbReference type="GO" id="GO:0044550">
    <property type="term" value="P:secondary metabolite biosynthetic process"/>
    <property type="evidence" value="ECO:0007669"/>
    <property type="project" value="UniProtKB-ARBA"/>
</dbReference>
<dbReference type="AlphaFoldDB" id="A0A9P8W0M9"/>
<dbReference type="InterPro" id="IPR047921">
    <property type="entry name" value="LACTB2-like_MBL-fold"/>
</dbReference>
<evidence type="ECO:0000256" key="3">
    <source>
        <dbReference type="ARBA" id="ARBA00007749"/>
    </source>
</evidence>
<dbReference type="InterPro" id="IPR001279">
    <property type="entry name" value="Metallo-B-lactamas"/>
</dbReference>
<dbReference type="SMART" id="SM00849">
    <property type="entry name" value="Lactamase_B"/>
    <property type="match status" value="1"/>
</dbReference>
<dbReference type="GO" id="GO:0016787">
    <property type="term" value="F:hydrolase activity"/>
    <property type="evidence" value="ECO:0007669"/>
    <property type="project" value="UniProtKB-KW"/>
</dbReference>
<dbReference type="Gene3D" id="3.60.15.10">
    <property type="entry name" value="Ribonuclease Z/Hydroxyacylglutathione hydrolase-like"/>
    <property type="match status" value="1"/>
</dbReference>
<dbReference type="InterPro" id="IPR050662">
    <property type="entry name" value="Sec-metab_biosynth-thioest"/>
</dbReference>
<gene>
    <name evidence="8" type="ORF">B0T10DRAFT_540021</name>
</gene>
<dbReference type="FunFam" id="3.60.15.10:FF:000041">
    <property type="entry name" value="Metallo-beta-lactamase domain protein"/>
    <property type="match status" value="1"/>
</dbReference>
<evidence type="ECO:0000259" key="7">
    <source>
        <dbReference type="SMART" id="SM00849"/>
    </source>
</evidence>
<dbReference type="PANTHER" id="PTHR23131:SF2">
    <property type="entry name" value="LACTAMASE-LIKE PROTEIN APTB-RELATED"/>
    <property type="match status" value="1"/>
</dbReference>
<comment type="cofactor">
    <cofactor evidence="1">
        <name>Zn(2+)</name>
        <dbReference type="ChEBI" id="CHEBI:29105"/>
    </cofactor>
</comment>
<dbReference type="EMBL" id="JAGPYM010000021">
    <property type="protein sequence ID" value="KAH6884204.1"/>
    <property type="molecule type" value="Genomic_DNA"/>
</dbReference>
<comment type="similarity">
    <text evidence="3">Belongs to the metallo-beta-lactamase superfamily.</text>
</comment>